<dbReference type="CDD" id="cd02316">
    <property type="entry name" value="VcASADH2_like_N"/>
    <property type="match status" value="1"/>
</dbReference>
<reference evidence="15" key="1">
    <citation type="submission" date="2019-08" db="EMBL/GenBank/DDBJ databases">
        <authorList>
            <person name="Kucharzyk K."/>
            <person name="Murdoch R.W."/>
            <person name="Higgins S."/>
            <person name="Loffler F."/>
        </authorList>
    </citation>
    <scope>NUCLEOTIDE SEQUENCE</scope>
</reference>
<dbReference type="InterPro" id="IPR000534">
    <property type="entry name" value="Semialdehyde_DH_NAD-bd"/>
</dbReference>
<dbReference type="NCBIfam" id="NF011456">
    <property type="entry name" value="PRK14874.1"/>
    <property type="match status" value="1"/>
</dbReference>
<dbReference type="SUPFAM" id="SSF55347">
    <property type="entry name" value="Glyceraldehyde-3-phosphate dehydrogenase-like, C-terminal domain"/>
    <property type="match status" value="1"/>
</dbReference>
<evidence type="ECO:0000256" key="11">
    <source>
        <dbReference type="ARBA" id="ARBA00023154"/>
    </source>
</evidence>
<dbReference type="Pfam" id="PF01118">
    <property type="entry name" value="Semialdhyde_dh"/>
    <property type="match status" value="1"/>
</dbReference>
<keyword evidence="9" id="KW-0220">Diaminopimelate biosynthesis</keyword>
<dbReference type="GO" id="GO:0009089">
    <property type="term" value="P:lysine biosynthetic process via diaminopimelate"/>
    <property type="evidence" value="ECO:0007669"/>
    <property type="project" value="UniProtKB-UniPathway"/>
</dbReference>
<comment type="pathway">
    <text evidence="2">Amino-acid biosynthesis; L-threonine biosynthesis; L-threonine from L-aspartate: step 2/5.</text>
</comment>
<keyword evidence="8" id="KW-0521">NADP</keyword>
<dbReference type="UniPathway" id="UPA00051">
    <property type="reaction ID" value="UER00464"/>
</dbReference>
<feature type="domain" description="Semialdehyde dehydrogenase NAD-binding" evidence="14">
    <location>
        <begin position="2"/>
        <end position="117"/>
    </location>
</feature>
<dbReference type="GO" id="GO:0004073">
    <property type="term" value="F:aspartate-semialdehyde dehydrogenase activity"/>
    <property type="evidence" value="ECO:0007669"/>
    <property type="project" value="UniProtKB-EC"/>
</dbReference>
<gene>
    <name evidence="15" type="primary">asd_17</name>
    <name evidence="15" type="ORF">SDC9_52426</name>
</gene>
<accession>A0A644WQM5</accession>
<protein>
    <recommendedName>
        <fullName evidence="5">aspartate-semialdehyde dehydrogenase</fullName>
        <ecNumber evidence="5">1.2.1.11</ecNumber>
    </recommendedName>
</protein>
<evidence type="ECO:0000256" key="6">
    <source>
        <dbReference type="ARBA" id="ARBA00022605"/>
    </source>
</evidence>
<dbReference type="SMART" id="SM00859">
    <property type="entry name" value="Semialdhyde_dh"/>
    <property type="match status" value="1"/>
</dbReference>
<evidence type="ECO:0000256" key="9">
    <source>
        <dbReference type="ARBA" id="ARBA00022915"/>
    </source>
</evidence>
<dbReference type="GO" id="GO:0009088">
    <property type="term" value="P:threonine biosynthetic process"/>
    <property type="evidence" value="ECO:0007669"/>
    <property type="project" value="UniProtKB-UniPathway"/>
</dbReference>
<evidence type="ECO:0000256" key="4">
    <source>
        <dbReference type="ARBA" id="ARBA00011738"/>
    </source>
</evidence>
<organism evidence="15">
    <name type="scientific">bioreactor metagenome</name>
    <dbReference type="NCBI Taxonomy" id="1076179"/>
    <lineage>
        <taxon>unclassified sequences</taxon>
        <taxon>metagenomes</taxon>
        <taxon>ecological metagenomes</taxon>
    </lineage>
</organism>
<dbReference type="InterPro" id="IPR012080">
    <property type="entry name" value="Asp_semialdehyde_DH"/>
</dbReference>
<sequence length="328" mass="36125">MKLCIVGVTGLVGSELIQVLNESPLHVDEFICAASERSKGKEMEIRGKKYFVVTPAEACDMKPDIAIFSAGSGVSREWAPRFAENGCFVIDNSSQWRMYNEIPLVVPEINADTITRETKIIANPNCSTIQLVLALSRLHAAFGIRRIVVSTYQSVSGTGVYAVEQLMNERAGKPGKMVYPHPIDMNCLPHGGTFLPNGYTTEEEKLVNETRKILRAPQIQVSATVVRVPVTGGHSESVNIEFEKPYKIADIYKLLSETPGVVVQDNPAENIYPMPLYAKGKNDTFVGRIRRDDSIANGLNLWVVADNLRKGAATNAVQIAEWVGIKMM</sequence>
<dbReference type="InterPro" id="IPR005986">
    <property type="entry name" value="Asp_semialdehyde_DH_beta"/>
</dbReference>
<evidence type="ECO:0000256" key="5">
    <source>
        <dbReference type="ARBA" id="ARBA00013120"/>
    </source>
</evidence>
<dbReference type="SUPFAM" id="SSF51735">
    <property type="entry name" value="NAD(P)-binding Rossmann-fold domains"/>
    <property type="match status" value="1"/>
</dbReference>
<dbReference type="GO" id="GO:0050661">
    <property type="term" value="F:NADP binding"/>
    <property type="evidence" value="ECO:0007669"/>
    <property type="project" value="InterPro"/>
</dbReference>
<dbReference type="GO" id="GO:0009097">
    <property type="term" value="P:isoleucine biosynthetic process"/>
    <property type="evidence" value="ECO:0007669"/>
    <property type="project" value="InterPro"/>
</dbReference>
<dbReference type="GO" id="GO:0019877">
    <property type="term" value="P:diaminopimelate biosynthetic process"/>
    <property type="evidence" value="ECO:0007669"/>
    <property type="project" value="UniProtKB-KW"/>
</dbReference>
<evidence type="ECO:0000259" key="14">
    <source>
        <dbReference type="SMART" id="SM00859"/>
    </source>
</evidence>
<comment type="caution">
    <text evidence="15">The sequence shown here is derived from an EMBL/GenBank/DDBJ whole genome shotgun (WGS) entry which is preliminary data.</text>
</comment>
<dbReference type="Gene3D" id="3.30.360.10">
    <property type="entry name" value="Dihydrodipicolinate Reductase, domain 2"/>
    <property type="match status" value="1"/>
</dbReference>
<keyword evidence="7" id="KW-0791">Threonine biosynthesis</keyword>
<evidence type="ECO:0000256" key="3">
    <source>
        <dbReference type="ARBA" id="ARBA00010584"/>
    </source>
</evidence>
<keyword evidence="10 15" id="KW-0560">Oxidoreductase</keyword>
<dbReference type="PANTHER" id="PTHR46278:SF2">
    <property type="entry name" value="ASPARTATE-SEMIALDEHYDE DEHYDROGENASE"/>
    <property type="match status" value="1"/>
</dbReference>
<dbReference type="HAMAP" id="MF_02121">
    <property type="entry name" value="ASADH"/>
    <property type="match status" value="1"/>
</dbReference>
<comment type="similarity">
    <text evidence="3">Belongs to the aspartate-semialdehyde dehydrogenase family.</text>
</comment>
<comment type="pathway">
    <text evidence="1">Amino-acid biosynthesis; L-methionine biosynthesis via de novo pathway; L-homoserine from L-aspartate: step 2/3.</text>
</comment>
<evidence type="ECO:0000313" key="15">
    <source>
        <dbReference type="EMBL" id="MPM06130.1"/>
    </source>
</evidence>
<evidence type="ECO:0000256" key="7">
    <source>
        <dbReference type="ARBA" id="ARBA00022697"/>
    </source>
</evidence>
<dbReference type="UniPathway" id="UPA00034">
    <property type="reaction ID" value="UER00016"/>
</dbReference>
<dbReference type="UniPathway" id="UPA00050">
    <property type="reaction ID" value="UER00463"/>
</dbReference>
<comment type="subunit">
    <text evidence="4">Homodimer.</text>
</comment>
<keyword evidence="12" id="KW-0486">Methionine biosynthesis</keyword>
<dbReference type="PANTHER" id="PTHR46278">
    <property type="entry name" value="DEHYDROGENASE, PUTATIVE-RELATED"/>
    <property type="match status" value="1"/>
</dbReference>
<comment type="catalytic activity">
    <reaction evidence="13">
        <text>L-aspartate 4-semialdehyde + phosphate + NADP(+) = 4-phospho-L-aspartate + NADPH + H(+)</text>
        <dbReference type="Rhea" id="RHEA:24284"/>
        <dbReference type="ChEBI" id="CHEBI:15378"/>
        <dbReference type="ChEBI" id="CHEBI:43474"/>
        <dbReference type="ChEBI" id="CHEBI:57535"/>
        <dbReference type="ChEBI" id="CHEBI:57783"/>
        <dbReference type="ChEBI" id="CHEBI:58349"/>
        <dbReference type="ChEBI" id="CHEBI:537519"/>
        <dbReference type="EC" id="1.2.1.11"/>
    </reaction>
</comment>
<dbReference type="InterPro" id="IPR036291">
    <property type="entry name" value="NAD(P)-bd_dom_sf"/>
</dbReference>
<evidence type="ECO:0000256" key="13">
    <source>
        <dbReference type="ARBA" id="ARBA00047891"/>
    </source>
</evidence>
<dbReference type="CDD" id="cd18131">
    <property type="entry name" value="ASADH_C_bac_euk_like"/>
    <property type="match status" value="1"/>
</dbReference>
<dbReference type="GO" id="GO:0051287">
    <property type="term" value="F:NAD binding"/>
    <property type="evidence" value="ECO:0007669"/>
    <property type="project" value="InterPro"/>
</dbReference>
<dbReference type="EMBL" id="VSSQ01001201">
    <property type="protein sequence ID" value="MPM06130.1"/>
    <property type="molecule type" value="Genomic_DNA"/>
</dbReference>
<dbReference type="NCBIfam" id="TIGR01296">
    <property type="entry name" value="asd_B"/>
    <property type="match status" value="1"/>
</dbReference>
<dbReference type="PIRSF" id="PIRSF000148">
    <property type="entry name" value="ASA_dh"/>
    <property type="match status" value="1"/>
</dbReference>
<dbReference type="EC" id="1.2.1.11" evidence="5"/>
<name>A0A644WQM5_9ZZZZ</name>
<keyword evidence="6" id="KW-0028">Amino-acid biosynthesis</keyword>
<dbReference type="InterPro" id="IPR012280">
    <property type="entry name" value="Semialdhyde_DH_dimer_dom"/>
</dbReference>
<dbReference type="GO" id="GO:0046983">
    <property type="term" value="F:protein dimerization activity"/>
    <property type="evidence" value="ECO:0007669"/>
    <property type="project" value="InterPro"/>
</dbReference>
<dbReference type="Pfam" id="PF02774">
    <property type="entry name" value="Semialdhyde_dhC"/>
    <property type="match status" value="1"/>
</dbReference>
<evidence type="ECO:0000256" key="10">
    <source>
        <dbReference type="ARBA" id="ARBA00023002"/>
    </source>
</evidence>
<proteinExistence type="inferred from homology"/>
<dbReference type="Gene3D" id="3.40.50.720">
    <property type="entry name" value="NAD(P)-binding Rossmann-like Domain"/>
    <property type="match status" value="1"/>
</dbReference>
<evidence type="ECO:0000256" key="2">
    <source>
        <dbReference type="ARBA" id="ARBA00005097"/>
    </source>
</evidence>
<evidence type="ECO:0000256" key="1">
    <source>
        <dbReference type="ARBA" id="ARBA00005021"/>
    </source>
</evidence>
<evidence type="ECO:0000256" key="8">
    <source>
        <dbReference type="ARBA" id="ARBA00022857"/>
    </source>
</evidence>
<keyword evidence="11" id="KW-0457">Lysine biosynthesis</keyword>
<evidence type="ECO:0000256" key="12">
    <source>
        <dbReference type="ARBA" id="ARBA00023167"/>
    </source>
</evidence>
<dbReference type="AlphaFoldDB" id="A0A644WQM5"/>
<dbReference type="GO" id="GO:0009086">
    <property type="term" value="P:methionine biosynthetic process"/>
    <property type="evidence" value="ECO:0007669"/>
    <property type="project" value="UniProtKB-KW"/>
</dbReference>